<reference evidence="8" key="3">
    <citation type="submission" date="2025-08" db="UniProtKB">
        <authorList>
            <consortium name="Ensembl"/>
        </authorList>
    </citation>
    <scope>IDENTIFICATION</scope>
</reference>
<dbReference type="InterPro" id="IPR006612">
    <property type="entry name" value="THAP_Znf"/>
</dbReference>
<dbReference type="GO" id="GO:0008270">
    <property type="term" value="F:zinc ion binding"/>
    <property type="evidence" value="ECO:0007669"/>
    <property type="project" value="UniProtKB-KW"/>
</dbReference>
<evidence type="ECO:0000256" key="1">
    <source>
        <dbReference type="ARBA" id="ARBA00022723"/>
    </source>
</evidence>
<sequence>MPVYCVAFGCYNRRNTETRSRGITFHKFPSNIDLRRQWEFAIKRERFVASQSSKLCSEHFEPDDFDRTGQILKAVQLTSKHTSTHTLPFSLTLIHFLILTMLALILQDHSYALPDSPTHLKARLREALRKMESLEREKLNAEARERRAQKTIKILLEDLKKKNLINEELKEKLDFYSGKINL</sequence>
<keyword evidence="2 5" id="KW-0863">Zinc-finger</keyword>
<reference evidence="9" key="1">
    <citation type="submission" date="2013-03" db="EMBL/GenBank/DDBJ databases">
        <authorList>
            <person name="Jeffery W."/>
            <person name="Warren W."/>
            <person name="Wilson R.K."/>
        </authorList>
    </citation>
    <scope>NUCLEOTIDE SEQUENCE</scope>
    <source>
        <strain evidence="9">female</strain>
    </source>
</reference>
<dbReference type="HOGENOM" id="CLU_076186_2_0_1"/>
<keyword evidence="4 5" id="KW-0238">DNA-binding</keyword>
<organism evidence="8 9">
    <name type="scientific">Astyanax mexicanus</name>
    <name type="common">Blind cave fish</name>
    <name type="synonym">Astyanax fasciatus mexicanus</name>
    <dbReference type="NCBI Taxonomy" id="7994"/>
    <lineage>
        <taxon>Eukaryota</taxon>
        <taxon>Metazoa</taxon>
        <taxon>Chordata</taxon>
        <taxon>Craniata</taxon>
        <taxon>Vertebrata</taxon>
        <taxon>Euteleostomi</taxon>
        <taxon>Actinopterygii</taxon>
        <taxon>Neopterygii</taxon>
        <taxon>Teleostei</taxon>
        <taxon>Ostariophysi</taxon>
        <taxon>Characiformes</taxon>
        <taxon>Characoidei</taxon>
        <taxon>Acestrorhamphidae</taxon>
        <taxon>Acestrorhamphinae</taxon>
        <taxon>Astyanax</taxon>
    </lineage>
</organism>
<dbReference type="GO" id="GO:0003677">
    <property type="term" value="F:DNA binding"/>
    <property type="evidence" value="ECO:0007669"/>
    <property type="project" value="UniProtKB-UniRule"/>
</dbReference>
<keyword evidence="6" id="KW-0175">Coiled coil</keyword>
<keyword evidence="1" id="KW-0479">Metal-binding</keyword>
<evidence type="ECO:0000256" key="5">
    <source>
        <dbReference type="PROSITE-ProRule" id="PRU00309"/>
    </source>
</evidence>
<dbReference type="PROSITE" id="PS50950">
    <property type="entry name" value="ZF_THAP"/>
    <property type="match status" value="1"/>
</dbReference>
<feature type="coiled-coil region" evidence="6">
    <location>
        <begin position="124"/>
        <end position="172"/>
    </location>
</feature>
<dbReference type="AlphaFoldDB" id="W5LJE0"/>
<evidence type="ECO:0000256" key="3">
    <source>
        <dbReference type="ARBA" id="ARBA00022833"/>
    </source>
</evidence>
<keyword evidence="3" id="KW-0862">Zinc</keyword>
<dbReference type="PANTHER" id="PTHR47577">
    <property type="entry name" value="THAP DOMAIN-CONTAINING PROTEIN 6"/>
    <property type="match status" value="1"/>
</dbReference>
<accession>W5LJE0</accession>
<evidence type="ECO:0000256" key="4">
    <source>
        <dbReference type="ARBA" id="ARBA00023125"/>
    </source>
</evidence>
<evidence type="ECO:0000256" key="2">
    <source>
        <dbReference type="ARBA" id="ARBA00022771"/>
    </source>
</evidence>
<evidence type="ECO:0000313" key="9">
    <source>
        <dbReference type="Proteomes" id="UP000018467"/>
    </source>
</evidence>
<reference evidence="8" key="4">
    <citation type="submission" date="2025-09" db="UniProtKB">
        <authorList>
            <consortium name="Ensembl"/>
        </authorList>
    </citation>
    <scope>IDENTIFICATION</scope>
</reference>
<dbReference type="InterPro" id="IPR038441">
    <property type="entry name" value="THAP_Znf_sf"/>
</dbReference>
<keyword evidence="9" id="KW-1185">Reference proteome</keyword>
<dbReference type="Ensembl" id="ENSAMXT00000019952.2">
    <property type="protein sequence ID" value="ENSAMXP00000019952.2"/>
    <property type="gene ID" value="ENSAMXG00000019371.2"/>
</dbReference>
<protein>
    <submittedName>
        <fullName evidence="8">Si:ch73-130a3.4</fullName>
    </submittedName>
</protein>
<dbReference type="Gene3D" id="6.20.210.20">
    <property type="entry name" value="THAP domain"/>
    <property type="match status" value="1"/>
</dbReference>
<evidence type="ECO:0000313" key="8">
    <source>
        <dbReference type="Ensembl" id="ENSAMXP00000019952.2"/>
    </source>
</evidence>
<dbReference type="SUPFAM" id="SSF57716">
    <property type="entry name" value="Glucocorticoid receptor-like (DNA-binding domain)"/>
    <property type="match status" value="1"/>
</dbReference>
<name>W5LJE0_ASTMX</name>
<dbReference type="Pfam" id="PF05485">
    <property type="entry name" value="THAP"/>
    <property type="match status" value="1"/>
</dbReference>
<reference evidence="9" key="2">
    <citation type="journal article" date="2014" name="Nat. Commun.">
        <title>The cavefish genome reveals candidate genes for eye loss.</title>
        <authorList>
            <person name="McGaugh S.E."/>
            <person name="Gross J.B."/>
            <person name="Aken B."/>
            <person name="Blin M."/>
            <person name="Borowsky R."/>
            <person name="Chalopin D."/>
            <person name="Hinaux H."/>
            <person name="Jeffery W.R."/>
            <person name="Keene A."/>
            <person name="Ma L."/>
            <person name="Minx P."/>
            <person name="Murphy D."/>
            <person name="O'Quin K.E."/>
            <person name="Retaux S."/>
            <person name="Rohner N."/>
            <person name="Searle S.M."/>
            <person name="Stahl B.A."/>
            <person name="Tabin C."/>
            <person name="Volff J.N."/>
            <person name="Yoshizawa M."/>
            <person name="Warren W.C."/>
        </authorList>
    </citation>
    <scope>NUCLEOTIDE SEQUENCE [LARGE SCALE GENOMIC DNA]</scope>
    <source>
        <strain evidence="9">female</strain>
    </source>
</reference>
<dbReference type="eggNOG" id="ENOG502S349">
    <property type="taxonomic scope" value="Eukaryota"/>
</dbReference>
<dbReference type="SMART" id="SM00692">
    <property type="entry name" value="DM3"/>
    <property type="match status" value="1"/>
</dbReference>
<evidence type="ECO:0000256" key="6">
    <source>
        <dbReference type="SAM" id="Coils"/>
    </source>
</evidence>
<dbReference type="SMART" id="SM00980">
    <property type="entry name" value="THAP"/>
    <property type="match status" value="1"/>
</dbReference>
<proteinExistence type="predicted"/>
<dbReference type="GeneTree" id="ENSGT00940000165627"/>
<feature type="domain" description="THAP-type" evidence="7">
    <location>
        <begin position="1"/>
        <end position="81"/>
    </location>
</feature>
<dbReference type="PANTHER" id="PTHR47577:SF1">
    <property type="entry name" value="THAP DOMAIN-CONTAINING PROTEIN 6"/>
    <property type="match status" value="1"/>
</dbReference>
<dbReference type="Proteomes" id="UP000018467">
    <property type="component" value="Unassembled WGS sequence"/>
</dbReference>
<dbReference type="Bgee" id="ENSAMXG00000019371">
    <property type="expression patterns" value="Expressed in testis and 11 other cell types or tissues"/>
</dbReference>
<evidence type="ECO:0000259" key="7">
    <source>
        <dbReference type="PROSITE" id="PS50950"/>
    </source>
</evidence>